<protein>
    <recommendedName>
        <fullName evidence="2">VWFA domain-containing protein</fullName>
    </recommendedName>
</protein>
<sequence length="167" mass="18885">LPIPLALEDFEVRECDFSTQTTTVLLLDMSWSMSWAGRFPAAKRVALALDHLIRTRFPRDDFFVVGFSTRARELSIRELPEVTWDLGDPFTNLQDGLIVAERLIARHPSASPQVLVITDGQPTAYFQGKQLRVEWPMGFGGVSPHAVAETMKQVRRITRRGVTINTF</sequence>
<dbReference type="EMBL" id="BARS01056700">
    <property type="protein sequence ID" value="GAG44968.1"/>
    <property type="molecule type" value="Genomic_DNA"/>
</dbReference>
<evidence type="ECO:0000313" key="1">
    <source>
        <dbReference type="EMBL" id="GAG44968.1"/>
    </source>
</evidence>
<accession>X0Y8E3</accession>
<dbReference type="AlphaFoldDB" id="X0Y8E3"/>
<organism evidence="1">
    <name type="scientific">marine sediment metagenome</name>
    <dbReference type="NCBI Taxonomy" id="412755"/>
    <lineage>
        <taxon>unclassified sequences</taxon>
        <taxon>metagenomes</taxon>
        <taxon>ecological metagenomes</taxon>
    </lineage>
</organism>
<comment type="caution">
    <text evidence="1">The sequence shown here is derived from an EMBL/GenBank/DDBJ whole genome shotgun (WGS) entry which is preliminary data.</text>
</comment>
<reference evidence="1" key="1">
    <citation type="journal article" date="2014" name="Front. Microbiol.">
        <title>High frequency of phylogenetically diverse reductive dehalogenase-homologous genes in deep subseafloor sedimentary metagenomes.</title>
        <authorList>
            <person name="Kawai M."/>
            <person name="Futagami T."/>
            <person name="Toyoda A."/>
            <person name="Takaki Y."/>
            <person name="Nishi S."/>
            <person name="Hori S."/>
            <person name="Arai W."/>
            <person name="Tsubouchi T."/>
            <person name="Morono Y."/>
            <person name="Uchiyama I."/>
            <person name="Ito T."/>
            <person name="Fujiyama A."/>
            <person name="Inagaki F."/>
            <person name="Takami H."/>
        </authorList>
    </citation>
    <scope>NUCLEOTIDE SEQUENCE</scope>
    <source>
        <strain evidence="1">Expedition CK06-06</strain>
    </source>
</reference>
<dbReference type="InterPro" id="IPR036465">
    <property type="entry name" value="vWFA_dom_sf"/>
</dbReference>
<feature type="non-terminal residue" evidence="1">
    <location>
        <position position="167"/>
    </location>
</feature>
<feature type="non-terminal residue" evidence="1">
    <location>
        <position position="1"/>
    </location>
</feature>
<evidence type="ECO:0008006" key="2">
    <source>
        <dbReference type="Google" id="ProtNLM"/>
    </source>
</evidence>
<proteinExistence type="predicted"/>
<dbReference type="SUPFAM" id="SSF53300">
    <property type="entry name" value="vWA-like"/>
    <property type="match status" value="1"/>
</dbReference>
<name>X0Y8E3_9ZZZZ</name>
<gene>
    <name evidence="1" type="ORF">S01H1_83412</name>
</gene>
<dbReference type="CDD" id="cd00198">
    <property type="entry name" value="vWFA"/>
    <property type="match status" value="1"/>
</dbReference>
<dbReference type="Gene3D" id="3.40.50.410">
    <property type="entry name" value="von Willebrand factor, type A domain"/>
    <property type="match status" value="1"/>
</dbReference>